<organism evidence="1 2">
    <name type="scientific">Blautia hydrogenotrophica (strain DSM 10507 / JCM 14656 / S5a33)</name>
    <name type="common">Ruminococcus hydrogenotrophicus</name>
    <dbReference type="NCBI Taxonomy" id="476272"/>
    <lineage>
        <taxon>Bacteria</taxon>
        <taxon>Bacillati</taxon>
        <taxon>Bacillota</taxon>
        <taxon>Clostridia</taxon>
        <taxon>Lachnospirales</taxon>
        <taxon>Lachnospiraceae</taxon>
        <taxon>Blautia</taxon>
    </lineage>
</organism>
<evidence type="ECO:0000313" key="1">
    <source>
        <dbReference type="EMBL" id="EEG48273.1"/>
    </source>
</evidence>
<dbReference type="PATRIC" id="fig|476272.21.peg.966"/>
<keyword evidence="2" id="KW-1185">Reference proteome</keyword>
<proteinExistence type="predicted"/>
<dbReference type="RefSeq" id="WP_005950526.1">
    <property type="nucleotide sequence ID" value="NZ_CP136423.1"/>
</dbReference>
<comment type="caution">
    <text evidence="1">The sequence shown here is derived from an EMBL/GenBank/DDBJ whole genome shotgun (WGS) entry which is preliminary data.</text>
</comment>
<gene>
    <name evidence="1" type="ORF">RUMHYD_02833</name>
</gene>
<reference evidence="1 2" key="2">
    <citation type="submission" date="2009-02" db="EMBL/GenBank/DDBJ databases">
        <title>Draft genome sequence of Blautia hydrogenotrophica DSM 10507 (Ruminococcus hydrogenotrophicus DSM 10507).</title>
        <authorList>
            <person name="Sudarsanam P."/>
            <person name="Ley R."/>
            <person name="Guruge J."/>
            <person name="Turnbaugh P.J."/>
            <person name="Mahowald M."/>
            <person name="Liep D."/>
            <person name="Gordon J."/>
        </authorList>
    </citation>
    <scope>NUCLEOTIDE SEQUENCE [LARGE SCALE GENOMIC DNA]</scope>
    <source>
        <strain evidence="2">DSM 10507 / JCM 14656 / S5a33</strain>
    </source>
</reference>
<dbReference type="eggNOG" id="COG3935">
    <property type="taxonomic scope" value="Bacteria"/>
</dbReference>
<accession>C0CPN2</accession>
<evidence type="ECO:0000313" key="2">
    <source>
        <dbReference type="Proteomes" id="UP000003100"/>
    </source>
</evidence>
<dbReference type="EMBL" id="ACBZ01000157">
    <property type="protein sequence ID" value="EEG48273.1"/>
    <property type="molecule type" value="Genomic_DNA"/>
</dbReference>
<reference evidence="1 2" key="1">
    <citation type="submission" date="2009-01" db="EMBL/GenBank/DDBJ databases">
        <authorList>
            <person name="Fulton L."/>
            <person name="Clifton S."/>
            <person name="Fulton B."/>
            <person name="Xu J."/>
            <person name="Minx P."/>
            <person name="Pepin K.H."/>
            <person name="Johnson M."/>
            <person name="Bhonagiri V."/>
            <person name="Nash W.E."/>
            <person name="Mardis E.R."/>
            <person name="Wilson R.K."/>
        </authorList>
    </citation>
    <scope>NUCLEOTIDE SEQUENCE [LARGE SCALE GENOMIC DNA]</scope>
    <source>
        <strain evidence="2">DSM 10507 / JCM 14656 / S5a33</strain>
    </source>
</reference>
<dbReference type="HOGENOM" id="CLU_118990_0_0_9"/>
<dbReference type="Proteomes" id="UP000003100">
    <property type="component" value="Unassembled WGS sequence"/>
</dbReference>
<name>C0CPN2_BLAHS</name>
<dbReference type="AlphaFoldDB" id="C0CPN2"/>
<sequence>MAKGWVVIYRSIMDNPLWEDKPFSRGQAWIDMILLASHKDTEFYFDGDMVSIEKGQIITSKRKLGDRWGWSNSKVNKFLNELEKVGMLSQKSDTKKTTIKIVKYEQYQGFGSIEAIEKTSHKASQKRHRNITQASQKHHGGITEASQKHTFNNVNNYNNDNNVNNKEPVAPISPPLEEREGIDLWNMSDEEYAEMKRKIENGDIQI</sequence>
<protein>
    <submittedName>
        <fullName evidence="1">Uncharacterized protein</fullName>
    </submittedName>
</protein>
<dbReference type="GeneID" id="86822599"/>